<proteinExistence type="predicted"/>
<protein>
    <submittedName>
        <fullName evidence="2">Uncharacterized protein</fullName>
    </submittedName>
</protein>
<name>A0A0D2YHL8_FUSOF</name>
<accession>A0A0D2YHL8</accession>
<dbReference type="EnsemblFungi" id="FOXG_15814T0">
    <property type="protein sequence ID" value="FOXG_15814P0"/>
    <property type="gene ID" value="FOXG_15814"/>
</dbReference>
<organism evidence="2 3">
    <name type="scientific">Fusarium oxysporum (strain Fo5176)</name>
    <name type="common">Fusarium vascular wilt</name>
    <dbReference type="NCBI Taxonomy" id="660025"/>
    <lineage>
        <taxon>Eukaryota</taxon>
        <taxon>Fungi</taxon>
        <taxon>Dikarya</taxon>
        <taxon>Ascomycota</taxon>
        <taxon>Pezizomycotina</taxon>
        <taxon>Sordariomycetes</taxon>
        <taxon>Hypocreomycetidae</taxon>
        <taxon>Hypocreales</taxon>
        <taxon>Nectriaceae</taxon>
        <taxon>Fusarium</taxon>
        <taxon>Fusarium oxysporum species complex</taxon>
    </lineage>
</organism>
<dbReference type="AlphaFoldDB" id="A0A0D2YHL8"/>
<reference evidence="2" key="2">
    <citation type="submission" date="2025-08" db="UniProtKB">
        <authorList>
            <consortium name="EnsemblFungi"/>
        </authorList>
    </citation>
    <scope>IDENTIFICATION</scope>
    <source>
        <strain evidence="2">4287 / CBS 123668 / FGSC 9935 / NRRL 34936</strain>
    </source>
</reference>
<feature type="compositionally biased region" description="Basic residues" evidence="1">
    <location>
        <begin position="1"/>
        <end position="14"/>
    </location>
</feature>
<feature type="region of interest" description="Disordered" evidence="1">
    <location>
        <begin position="1"/>
        <end position="28"/>
    </location>
</feature>
<evidence type="ECO:0000313" key="3">
    <source>
        <dbReference type="Proteomes" id="UP000002489"/>
    </source>
</evidence>
<evidence type="ECO:0000256" key="1">
    <source>
        <dbReference type="SAM" id="MobiDB-lite"/>
    </source>
</evidence>
<sequence>TKAIHTSKCRHLRRQSLQSDNSRTRLPTQRSHLACQMWAVRIRVQRAKTYQWAILHRFLSSTSYVTRSSVIWGHPRSPTKNGPRLCWSHRILKPRTTSPRTARTAS</sequence>
<dbReference type="Proteomes" id="UP000002489">
    <property type="component" value="Unassembled WGS sequence"/>
</dbReference>
<reference evidence="3" key="1">
    <citation type="journal article" date="2012" name="Mol. Plant Microbe Interact.">
        <title>A highly conserved effector in Fusarium oxysporum is required for full virulence on Arabidopsis.</title>
        <authorList>
            <person name="Thatcher L.F."/>
            <person name="Gardiner D.M."/>
            <person name="Kazan K."/>
            <person name="Manners J."/>
        </authorList>
    </citation>
    <scope>NUCLEOTIDE SEQUENCE [LARGE SCALE GENOMIC DNA]</scope>
    <source>
        <strain evidence="3">Fo5176</strain>
    </source>
</reference>
<feature type="compositionally biased region" description="Polar residues" evidence="1">
    <location>
        <begin position="15"/>
        <end position="28"/>
    </location>
</feature>
<evidence type="ECO:0000313" key="2">
    <source>
        <dbReference type="EnsemblFungi" id="FOXG_15814P0"/>
    </source>
</evidence>